<evidence type="ECO:0000313" key="2">
    <source>
        <dbReference type="EMBL" id="GMH05209.1"/>
    </source>
</evidence>
<sequence>MTYRKLQQPKKSRLELPILTSLPNRPPFLISLLERTPQSRTVKSRQITDGVREEDTEPNKGTGEDERNTRKRSKPMISQQIRHTASENVEIKYEHQSGPKPGDIYAKASATSKANAEKNNDYMSMPNARVRYMKDQLVRAKVYLSLTGTRNSAHFVRELRLRVKEVQRTLGLATKDSELPRNAYEKLKLMDQTLAKGKQIQDDCAAMVKTLCEILHSTEEHPRVQRKQTIFLTQLTAKMLPKGLHCLSLRLLIEYYALNSSQQQFPHQENLDDLLYTTMRYSPIMYWQQQW</sequence>
<dbReference type="PANTHER" id="PTHR32116:SF7">
    <property type="entry name" value="GALACTURONOSYLTRANSFERASE 4-RELATED"/>
    <property type="match status" value="1"/>
</dbReference>
<gene>
    <name evidence="2" type="ORF">Nepgr_007049</name>
</gene>
<dbReference type="EMBL" id="BSYO01000005">
    <property type="protein sequence ID" value="GMH05209.1"/>
    <property type="molecule type" value="Genomic_DNA"/>
</dbReference>
<dbReference type="GO" id="GO:0047262">
    <property type="term" value="F:polygalacturonate 4-alpha-galacturonosyltransferase activity"/>
    <property type="evidence" value="ECO:0007669"/>
    <property type="project" value="InterPro"/>
</dbReference>
<dbReference type="PANTHER" id="PTHR32116">
    <property type="entry name" value="GALACTURONOSYLTRANSFERASE 4-RELATED"/>
    <property type="match status" value="1"/>
</dbReference>
<feature type="region of interest" description="Disordered" evidence="1">
    <location>
        <begin position="33"/>
        <end position="82"/>
    </location>
</feature>
<reference evidence="2" key="1">
    <citation type="submission" date="2023-05" db="EMBL/GenBank/DDBJ databases">
        <title>Nepenthes gracilis genome sequencing.</title>
        <authorList>
            <person name="Fukushima K."/>
        </authorList>
    </citation>
    <scope>NUCLEOTIDE SEQUENCE</scope>
    <source>
        <strain evidence="2">SING2019-196</strain>
    </source>
</reference>
<name>A0AAD3S6C7_NEPGR</name>
<dbReference type="InterPro" id="IPR029993">
    <property type="entry name" value="GAUT"/>
</dbReference>
<comment type="caution">
    <text evidence="2">The sequence shown here is derived from an EMBL/GenBank/DDBJ whole genome shotgun (WGS) entry which is preliminary data.</text>
</comment>
<evidence type="ECO:0000313" key="3">
    <source>
        <dbReference type="Proteomes" id="UP001279734"/>
    </source>
</evidence>
<keyword evidence="3" id="KW-1185">Reference proteome</keyword>
<dbReference type="AlphaFoldDB" id="A0AAD3S6C7"/>
<accession>A0AAD3S6C7</accession>
<dbReference type="Pfam" id="PF25557">
    <property type="entry name" value="GAUT_1"/>
    <property type="match status" value="1"/>
</dbReference>
<dbReference type="Proteomes" id="UP001279734">
    <property type="component" value="Unassembled WGS sequence"/>
</dbReference>
<protein>
    <submittedName>
        <fullName evidence="2">Uncharacterized protein</fullName>
    </submittedName>
</protein>
<evidence type="ECO:0000256" key="1">
    <source>
        <dbReference type="SAM" id="MobiDB-lite"/>
    </source>
</evidence>
<proteinExistence type="predicted"/>
<feature type="compositionally biased region" description="Polar residues" evidence="1">
    <location>
        <begin position="36"/>
        <end position="47"/>
    </location>
</feature>
<organism evidence="2 3">
    <name type="scientific">Nepenthes gracilis</name>
    <name type="common">Slender pitcher plant</name>
    <dbReference type="NCBI Taxonomy" id="150966"/>
    <lineage>
        <taxon>Eukaryota</taxon>
        <taxon>Viridiplantae</taxon>
        <taxon>Streptophyta</taxon>
        <taxon>Embryophyta</taxon>
        <taxon>Tracheophyta</taxon>
        <taxon>Spermatophyta</taxon>
        <taxon>Magnoliopsida</taxon>
        <taxon>eudicotyledons</taxon>
        <taxon>Gunneridae</taxon>
        <taxon>Pentapetalae</taxon>
        <taxon>Caryophyllales</taxon>
        <taxon>Nepenthaceae</taxon>
        <taxon>Nepenthes</taxon>
    </lineage>
</organism>